<feature type="region of interest" description="Disordered" evidence="1">
    <location>
        <begin position="70"/>
        <end position="100"/>
    </location>
</feature>
<name>A0AB39STH0_9ACTN</name>
<dbReference type="RefSeq" id="WP_369143221.1">
    <property type="nucleotide sequence ID" value="NZ_CP163444.1"/>
</dbReference>
<gene>
    <name evidence="2" type="ORF">AB5J54_08185</name>
</gene>
<reference evidence="2" key="1">
    <citation type="submission" date="2024-07" db="EMBL/GenBank/DDBJ databases">
        <authorList>
            <person name="Yu S.T."/>
        </authorList>
    </citation>
    <scope>NUCLEOTIDE SEQUENCE</scope>
    <source>
        <strain evidence="2">R44</strain>
    </source>
</reference>
<dbReference type="AlphaFoldDB" id="A0AB39STH0"/>
<sequence length="461" mass="49558">MDDTHTAAATRLAGGTPLTSAIDTSDATAWTGLDLAVRELARFRPSPPPDHARATGRRFRWRWDALLPSLSPSRRGPEEPEPDEPEPEEPEPEEPELPLALCHPDGRIREAALRRAAGLPAPTLRPLLPLVAIRCADWAEPVREPARDLLRAALPGVGPDTIVVLTAVVLRITARRYGEAARTMVEAALREAPGPVLDALLTDGDRAVRRLAYRIAVERRHFSPERFAAAAAADPDGVVQDICADGAVAGVGPETGDEVLLPLLRSPYSRVRAAGVTALRRAGRPGEAEGFLADRSPMVRACARYVLRQYGTETAPLYRALCGGGSVPPAAPLGLAECGAHEDAALLWDLTEHPHPGVRAHAVAGLRLLDATDGARLLPLLDDPAPGVVRETVTALVPWTDRLPRAELSARLGTEHPRHVRVGAFRLLVAHGGPELREIAWSLIDDAEPKLRANSRAMLRS</sequence>
<dbReference type="SUPFAM" id="SSF48371">
    <property type="entry name" value="ARM repeat"/>
    <property type="match status" value="1"/>
</dbReference>
<dbReference type="EMBL" id="CP163444">
    <property type="protein sequence ID" value="XDQ70495.1"/>
    <property type="molecule type" value="Genomic_DNA"/>
</dbReference>
<evidence type="ECO:0000256" key="1">
    <source>
        <dbReference type="SAM" id="MobiDB-lite"/>
    </source>
</evidence>
<feature type="compositionally biased region" description="Acidic residues" evidence="1">
    <location>
        <begin position="79"/>
        <end position="96"/>
    </location>
</feature>
<dbReference type="Gene3D" id="1.25.10.10">
    <property type="entry name" value="Leucine-rich Repeat Variant"/>
    <property type="match status" value="2"/>
</dbReference>
<evidence type="ECO:0000313" key="2">
    <source>
        <dbReference type="EMBL" id="XDQ70495.1"/>
    </source>
</evidence>
<dbReference type="InterPro" id="IPR011989">
    <property type="entry name" value="ARM-like"/>
</dbReference>
<proteinExistence type="predicted"/>
<organism evidence="2">
    <name type="scientific">Streptomyces sp. R44</name>
    <dbReference type="NCBI Taxonomy" id="3238633"/>
    <lineage>
        <taxon>Bacteria</taxon>
        <taxon>Bacillati</taxon>
        <taxon>Actinomycetota</taxon>
        <taxon>Actinomycetes</taxon>
        <taxon>Kitasatosporales</taxon>
        <taxon>Streptomycetaceae</taxon>
        <taxon>Streptomyces</taxon>
    </lineage>
</organism>
<protein>
    <recommendedName>
        <fullName evidence="3">HEAT repeat protein</fullName>
    </recommendedName>
</protein>
<dbReference type="InterPro" id="IPR016024">
    <property type="entry name" value="ARM-type_fold"/>
</dbReference>
<evidence type="ECO:0008006" key="3">
    <source>
        <dbReference type="Google" id="ProtNLM"/>
    </source>
</evidence>
<accession>A0AB39STH0</accession>